<dbReference type="Proteomes" id="UP000009011">
    <property type="component" value="Chromosome"/>
</dbReference>
<sequence>MKTLKYLVTLYITISFQLFAQVYNCVTVSVQEVPAQSKGRWLPSEGTVNVLIIFAEFPDDNYDINNTRWVKGNAPQNMNNWVDQTWSANPTLGSLTHYFNEMSGNKLHFIGKEVHVIAPHTRDWYMNNYISNRRGNIQKEIIQQLDTTWDFAEFDNWDWVSDYTYYNNADTYVDMIIFVWRNISGDLSNPYQGLIDLGFVSNYGDLGDIGIINVDNNQRKIATSFGGRDSIPYGSGVTVRNYLTEDPFRNVIHEFSHYLIGNNDYHNGFGFWGMLSAWGIRTYVANAWERYRLGWISDSTTYTINNTTQTLTGRNLGDFVTGGNAYRFVINSSSQEYFFIENHQKLSYWENNAPFWGSHDGSVENGIYVIRKVGSPNRTNPSSWLQLIPADGRYNWEVNQAVDNPWGSGQLPVFKQLIPNKTNGYHDNQYIPFTYAGLISPQPIHFTENPVTQEPVVDIRFHGDSNDAFRIGYNQVFSPWSNPNNQRAANQTTPFGFEITNFSNGVYTLNIYVNTAENASPSKPQNLHFTYTDPDHPSLAWDLNTEPDISSYKIYRSYDNSSFYLAGVVSHPTNTFIDYEISYTKPIWEKSVKYYVVAVDNTNLTSVPSNQVEIAGIMQDPLPKLNANNFSEVYSEKYNFSLFKNYPNPFNPATKIRFSLPEASFVTLKVYDVLGREIKELVNEVKPSGEYEVEFNGSNLPSGTYVYKLTAGKYSAVGKMTLMK</sequence>
<dbReference type="AlphaFoldDB" id="I6YW08"/>
<organism evidence="3 4">
    <name type="scientific">Melioribacter roseus (strain DSM 23840 / JCM 17771 / VKM B-2668 / P3M-2)</name>
    <dbReference type="NCBI Taxonomy" id="1191523"/>
    <lineage>
        <taxon>Bacteria</taxon>
        <taxon>Pseudomonadati</taxon>
        <taxon>Ignavibacteriota</taxon>
        <taxon>Ignavibacteria</taxon>
        <taxon>Ignavibacteriales</taxon>
        <taxon>Melioribacteraceae</taxon>
        <taxon>Melioribacter</taxon>
    </lineage>
</organism>
<accession>I6YW08</accession>
<dbReference type="Gene3D" id="2.60.40.10">
    <property type="entry name" value="Immunoglobulins"/>
    <property type="match status" value="1"/>
</dbReference>
<name>I6YW08_MELRP</name>
<evidence type="ECO:0000313" key="3">
    <source>
        <dbReference type="EMBL" id="AFN74777.1"/>
    </source>
</evidence>
<evidence type="ECO:0000313" key="4">
    <source>
        <dbReference type="Proteomes" id="UP000009011"/>
    </source>
</evidence>
<feature type="domain" description="Secretion system C-terminal sorting" evidence="2">
    <location>
        <begin position="646"/>
        <end position="719"/>
    </location>
</feature>
<protein>
    <recommendedName>
        <fullName evidence="2">Secretion system C-terminal sorting domain-containing protein</fullName>
    </recommendedName>
</protein>
<evidence type="ECO:0000256" key="1">
    <source>
        <dbReference type="SAM" id="SignalP"/>
    </source>
</evidence>
<dbReference type="Gene3D" id="2.60.40.4070">
    <property type="match status" value="1"/>
</dbReference>
<dbReference type="eggNOG" id="COG1404">
    <property type="taxonomic scope" value="Bacteria"/>
</dbReference>
<keyword evidence="4" id="KW-1185">Reference proteome</keyword>
<dbReference type="InterPro" id="IPR026444">
    <property type="entry name" value="Secre_tail"/>
</dbReference>
<reference evidence="3 4" key="1">
    <citation type="journal article" date="2013" name="PLoS ONE">
        <title>Genomic analysis of Melioribacter roseus, facultatively anaerobic organotrophic bacterium representing a novel deep lineage within Bacteriodetes/Chlorobi group.</title>
        <authorList>
            <person name="Kadnikov V.V."/>
            <person name="Mardanov A.V."/>
            <person name="Podosokorskaya O.A."/>
            <person name="Gavrilov S.N."/>
            <person name="Kublanov I.V."/>
            <person name="Beletsky A.V."/>
            <person name="Bonch-Osmolovskaya E.A."/>
            <person name="Ravin N.V."/>
        </authorList>
    </citation>
    <scope>NUCLEOTIDE SEQUENCE [LARGE SCALE GENOMIC DNA]</scope>
    <source>
        <strain evidence="4">JCM 17771 / P3M-2</strain>
    </source>
</reference>
<gene>
    <name evidence="3" type="ordered locus">MROS_1540</name>
</gene>
<proteinExistence type="predicted"/>
<keyword evidence="1" id="KW-0732">Signal</keyword>
<evidence type="ECO:0000259" key="2">
    <source>
        <dbReference type="Pfam" id="PF18962"/>
    </source>
</evidence>
<dbReference type="HOGENOM" id="CLU_423239_0_0_10"/>
<dbReference type="InterPro" id="IPR013783">
    <property type="entry name" value="Ig-like_fold"/>
</dbReference>
<dbReference type="Pfam" id="PF18962">
    <property type="entry name" value="Por_Secre_tail"/>
    <property type="match status" value="1"/>
</dbReference>
<feature type="signal peptide" evidence="1">
    <location>
        <begin position="1"/>
        <end position="20"/>
    </location>
</feature>
<dbReference type="RefSeq" id="WP_014856211.1">
    <property type="nucleotide sequence ID" value="NC_018178.1"/>
</dbReference>
<feature type="chain" id="PRO_5003706854" description="Secretion system C-terminal sorting domain-containing protein" evidence="1">
    <location>
        <begin position="21"/>
        <end position="724"/>
    </location>
</feature>
<dbReference type="NCBIfam" id="TIGR04183">
    <property type="entry name" value="Por_Secre_tail"/>
    <property type="match status" value="1"/>
</dbReference>
<dbReference type="STRING" id="1191523.MROS_1540"/>
<dbReference type="EMBL" id="CP003557">
    <property type="protein sequence ID" value="AFN74777.1"/>
    <property type="molecule type" value="Genomic_DNA"/>
</dbReference>
<dbReference type="KEGG" id="mro:MROS_1540"/>